<keyword evidence="3" id="KW-1185">Reference proteome</keyword>
<evidence type="ECO:0000256" key="1">
    <source>
        <dbReference type="SAM" id="MobiDB-lite"/>
    </source>
</evidence>
<evidence type="ECO:0000313" key="3">
    <source>
        <dbReference type="Proteomes" id="UP000249464"/>
    </source>
</evidence>
<protein>
    <submittedName>
        <fullName evidence="2">BQ5605_C006g04089 protein</fullName>
    </submittedName>
</protein>
<reference evidence="2 3" key="1">
    <citation type="submission" date="2016-11" db="EMBL/GenBank/DDBJ databases">
        <authorList>
            <person name="Jaros S."/>
            <person name="Januszkiewicz K."/>
            <person name="Wedrychowicz H."/>
        </authorList>
    </citation>
    <scope>NUCLEOTIDE SEQUENCE [LARGE SCALE GENOMIC DNA]</scope>
</reference>
<gene>
    <name evidence="2" type="primary">BQ5605_C006g04089</name>
    <name evidence="2" type="ORF">BQ5605_C006G04089</name>
</gene>
<name>A0A2X0M5X7_9BASI</name>
<organism evidence="2 3">
    <name type="scientific">Microbotryum silenes-dioicae</name>
    <dbReference type="NCBI Taxonomy" id="796604"/>
    <lineage>
        <taxon>Eukaryota</taxon>
        <taxon>Fungi</taxon>
        <taxon>Dikarya</taxon>
        <taxon>Basidiomycota</taxon>
        <taxon>Pucciniomycotina</taxon>
        <taxon>Microbotryomycetes</taxon>
        <taxon>Microbotryales</taxon>
        <taxon>Microbotryaceae</taxon>
        <taxon>Microbotryum</taxon>
    </lineage>
</organism>
<sequence length="61" mass="6191">MTTASTSTNDHAAPSPTESPAVTIGGAAGVAPQFPPMQLSGALDTTPCITYDVGLIRHLPR</sequence>
<dbReference type="AlphaFoldDB" id="A0A2X0M5X7"/>
<accession>A0A2X0M5X7</accession>
<proteinExistence type="predicted"/>
<dbReference type="EMBL" id="FQNC01000044">
    <property type="protein sequence ID" value="SGY55894.1"/>
    <property type="molecule type" value="Genomic_DNA"/>
</dbReference>
<feature type="compositionally biased region" description="Polar residues" evidence="1">
    <location>
        <begin position="1"/>
        <end position="20"/>
    </location>
</feature>
<evidence type="ECO:0000313" key="2">
    <source>
        <dbReference type="EMBL" id="SGY55894.1"/>
    </source>
</evidence>
<feature type="region of interest" description="Disordered" evidence="1">
    <location>
        <begin position="1"/>
        <end position="28"/>
    </location>
</feature>
<dbReference type="Proteomes" id="UP000249464">
    <property type="component" value="Unassembled WGS sequence"/>
</dbReference>